<feature type="transmembrane region" description="Helical" evidence="1">
    <location>
        <begin position="186"/>
        <end position="203"/>
    </location>
</feature>
<feature type="transmembrane region" description="Helical" evidence="1">
    <location>
        <begin position="92"/>
        <end position="114"/>
    </location>
</feature>
<evidence type="ECO:0000313" key="3">
    <source>
        <dbReference type="Proteomes" id="UP000655287"/>
    </source>
</evidence>
<keyword evidence="3" id="KW-1185">Reference proteome</keyword>
<protein>
    <recommendedName>
        <fullName evidence="4">DUF1648 domain-containing protein</fullName>
    </recommendedName>
</protein>
<dbReference type="EMBL" id="BOOU01000001">
    <property type="protein sequence ID" value="GII75044.1"/>
    <property type="molecule type" value="Genomic_DNA"/>
</dbReference>
<feature type="transmembrane region" description="Helical" evidence="1">
    <location>
        <begin position="62"/>
        <end position="80"/>
    </location>
</feature>
<sequence>MDLVPDLAQPGRARRLALALLPSLVMLLTPPILVAVFGDRLPPRAYTGGLVEFAPSWDRWKWMSAPVAVIYALGLAVIFVRWWRWPGLQRWLVTSSFATAGFMAGTVGAGLGVLIDADGPVPEPGWMFPVASLVALAAGLAGWHAAGPPPTAGTPQDPPPAGLPAMTLGSQARAIYVVSGWSNRRLLRGVALLAFAALLPLMLSPSWPTVAIFVMIGMTELLQARTRLQIDGRGMELTLPWLGRLRRFVPYAEIRSAEARPSTSGRGLGLVGGPRGWGYVSGPGPVLALRLTDGREFLYSTRDAESAAALVNGSLHRLREGTTGADRR</sequence>
<dbReference type="Proteomes" id="UP000655287">
    <property type="component" value="Unassembled WGS sequence"/>
</dbReference>
<feature type="transmembrane region" description="Helical" evidence="1">
    <location>
        <begin position="16"/>
        <end position="37"/>
    </location>
</feature>
<comment type="caution">
    <text evidence="2">The sequence shown here is derived from an EMBL/GenBank/DDBJ whole genome shotgun (WGS) entry which is preliminary data.</text>
</comment>
<dbReference type="AlphaFoldDB" id="A0A919UWP7"/>
<organism evidence="2 3">
    <name type="scientific">Sphaerisporangium rufum</name>
    <dbReference type="NCBI Taxonomy" id="1381558"/>
    <lineage>
        <taxon>Bacteria</taxon>
        <taxon>Bacillati</taxon>
        <taxon>Actinomycetota</taxon>
        <taxon>Actinomycetes</taxon>
        <taxon>Streptosporangiales</taxon>
        <taxon>Streptosporangiaceae</taxon>
        <taxon>Sphaerisporangium</taxon>
    </lineage>
</organism>
<keyword evidence="1" id="KW-1133">Transmembrane helix</keyword>
<name>A0A919UWP7_9ACTN</name>
<dbReference type="RefSeq" id="WP_203981716.1">
    <property type="nucleotide sequence ID" value="NZ_BOOU01000001.1"/>
</dbReference>
<gene>
    <name evidence="2" type="ORF">Sru01_00260</name>
</gene>
<feature type="transmembrane region" description="Helical" evidence="1">
    <location>
        <begin position="126"/>
        <end position="146"/>
    </location>
</feature>
<evidence type="ECO:0000313" key="2">
    <source>
        <dbReference type="EMBL" id="GII75044.1"/>
    </source>
</evidence>
<proteinExistence type="predicted"/>
<evidence type="ECO:0000256" key="1">
    <source>
        <dbReference type="SAM" id="Phobius"/>
    </source>
</evidence>
<reference evidence="2" key="1">
    <citation type="submission" date="2021-01" db="EMBL/GenBank/DDBJ databases">
        <title>Whole genome shotgun sequence of Sphaerisporangium rufum NBRC 109079.</title>
        <authorList>
            <person name="Komaki H."/>
            <person name="Tamura T."/>
        </authorList>
    </citation>
    <scope>NUCLEOTIDE SEQUENCE</scope>
    <source>
        <strain evidence="2">NBRC 109079</strain>
    </source>
</reference>
<keyword evidence="1" id="KW-0472">Membrane</keyword>
<accession>A0A919UWP7</accession>
<keyword evidence="1" id="KW-0812">Transmembrane</keyword>
<evidence type="ECO:0008006" key="4">
    <source>
        <dbReference type="Google" id="ProtNLM"/>
    </source>
</evidence>